<dbReference type="SUPFAM" id="SSF48371">
    <property type="entry name" value="ARM repeat"/>
    <property type="match status" value="1"/>
</dbReference>
<dbReference type="EMBL" id="JABSTU010004870">
    <property type="protein sequence ID" value="KAH7952641.1"/>
    <property type="molecule type" value="Genomic_DNA"/>
</dbReference>
<reference evidence="2" key="1">
    <citation type="journal article" date="2020" name="Cell">
        <title>Large-Scale Comparative Analyses of Tick Genomes Elucidate Their Genetic Diversity and Vector Capacities.</title>
        <authorList>
            <consortium name="Tick Genome and Microbiome Consortium (TIGMIC)"/>
            <person name="Jia N."/>
            <person name="Wang J."/>
            <person name="Shi W."/>
            <person name="Du L."/>
            <person name="Sun Y."/>
            <person name="Zhan W."/>
            <person name="Jiang J.F."/>
            <person name="Wang Q."/>
            <person name="Zhang B."/>
            <person name="Ji P."/>
            <person name="Bell-Sakyi L."/>
            <person name="Cui X.M."/>
            <person name="Yuan T.T."/>
            <person name="Jiang B.G."/>
            <person name="Yang W.F."/>
            <person name="Lam T.T."/>
            <person name="Chang Q.C."/>
            <person name="Ding S.J."/>
            <person name="Wang X.J."/>
            <person name="Zhu J.G."/>
            <person name="Ruan X.D."/>
            <person name="Zhao L."/>
            <person name="Wei J.T."/>
            <person name="Ye R.Z."/>
            <person name="Que T.C."/>
            <person name="Du C.H."/>
            <person name="Zhou Y.H."/>
            <person name="Cheng J.X."/>
            <person name="Dai P.F."/>
            <person name="Guo W.B."/>
            <person name="Han X.H."/>
            <person name="Huang E.J."/>
            <person name="Li L.F."/>
            <person name="Wei W."/>
            <person name="Gao Y.C."/>
            <person name="Liu J.Z."/>
            <person name="Shao H.Z."/>
            <person name="Wang X."/>
            <person name="Wang C.C."/>
            <person name="Yang T.C."/>
            <person name="Huo Q.B."/>
            <person name="Li W."/>
            <person name="Chen H.Y."/>
            <person name="Chen S.E."/>
            <person name="Zhou L.G."/>
            <person name="Ni X.B."/>
            <person name="Tian J.H."/>
            <person name="Sheng Y."/>
            <person name="Liu T."/>
            <person name="Pan Y.S."/>
            <person name="Xia L.Y."/>
            <person name="Li J."/>
            <person name="Zhao F."/>
            <person name="Cao W.C."/>
        </authorList>
    </citation>
    <scope>NUCLEOTIDE SEQUENCE</scope>
    <source>
        <strain evidence="2">Rmic-2018</strain>
    </source>
</reference>
<feature type="compositionally biased region" description="Basic and acidic residues" evidence="1">
    <location>
        <begin position="54"/>
        <end position="63"/>
    </location>
</feature>
<feature type="region of interest" description="Disordered" evidence="1">
    <location>
        <begin position="1"/>
        <end position="94"/>
    </location>
</feature>
<feature type="compositionally biased region" description="Low complexity" evidence="1">
    <location>
        <begin position="8"/>
        <end position="25"/>
    </location>
</feature>
<evidence type="ECO:0008006" key="4">
    <source>
        <dbReference type="Google" id="ProtNLM"/>
    </source>
</evidence>
<evidence type="ECO:0000256" key="1">
    <source>
        <dbReference type="SAM" id="MobiDB-lite"/>
    </source>
</evidence>
<organism evidence="2 3">
    <name type="scientific">Rhipicephalus microplus</name>
    <name type="common">Cattle tick</name>
    <name type="synonym">Boophilus microplus</name>
    <dbReference type="NCBI Taxonomy" id="6941"/>
    <lineage>
        <taxon>Eukaryota</taxon>
        <taxon>Metazoa</taxon>
        <taxon>Ecdysozoa</taxon>
        <taxon>Arthropoda</taxon>
        <taxon>Chelicerata</taxon>
        <taxon>Arachnida</taxon>
        <taxon>Acari</taxon>
        <taxon>Parasitiformes</taxon>
        <taxon>Ixodida</taxon>
        <taxon>Ixodoidea</taxon>
        <taxon>Ixodidae</taxon>
        <taxon>Rhipicephalinae</taxon>
        <taxon>Rhipicephalus</taxon>
        <taxon>Boophilus</taxon>
    </lineage>
</organism>
<dbReference type="AlphaFoldDB" id="A0A9J6CXM2"/>
<protein>
    <recommendedName>
        <fullName evidence="4">MIF4G domain-containing protein</fullName>
    </recommendedName>
</protein>
<gene>
    <name evidence="2" type="ORF">HPB51_028201</name>
</gene>
<dbReference type="PANTHER" id="PTHR23254">
    <property type="entry name" value="EIF4G DOMAIN PROTEIN"/>
    <property type="match status" value="1"/>
</dbReference>
<dbReference type="GO" id="GO:0008494">
    <property type="term" value="F:translation activator activity"/>
    <property type="evidence" value="ECO:0007669"/>
    <property type="project" value="TreeGrafter"/>
</dbReference>
<dbReference type="VEuPathDB" id="VectorBase:LOC119185936"/>
<dbReference type="Gene3D" id="1.25.40.180">
    <property type="match status" value="1"/>
</dbReference>
<name>A0A9J6CXM2_RHIMP</name>
<proteinExistence type="predicted"/>
<dbReference type="Proteomes" id="UP000821866">
    <property type="component" value="Unassembled WGS sequence"/>
</dbReference>
<reference evidence="2" key="2">
    <citation type="submission" date="2021-09" db="EMBL/GenBank/DDBJ databases">
        <authorList>
            <person name="Jia N."/>
            <person name="Wang J."/>
            <person name="Shi W."/>
            <person name="Du L."/>
            <person name="Sun Y."/>
            <person name="Zhan W."/>
            <person name="Jiang J."/>
            <person name="Wang Q."/>
            <person name="Zhang B."/>
            <person name="Ji P."/>
            <person name="Sakyi L.B."/>
            <person name="Cui X."/>
            <person name="Yuan T."/>
            <person name="Jiang B."/>
            <person name="Yang W."/>
            <person name="Lam T.T.-Y."/>
            <person name="Chang Q."/>
            <person name="Ding S."/>
            <person name="Wang X."/>
            <person name="Zhu J."/>
            <person name="Ruan X."/>
            <person name="Zhao L."/>
            <person name="Wei J."/>
            <person name="Que T."/>
            <person name="Du C."/>
            <person name="Cheng J."/>
            <person name="Dai P."/>
            <person name="Han X."/>
            <person name="Huang E."/>
            <person name="Gao Y."/>
            <person name="Liu J."/>
            <person name="Shao H."/>
            <person name="Ye R."/>
            <person name="Li L."/>
            <person name="Wei W."/>
            <person name="Wang X."/>
            <person name="Wang C."/>
            <person name="Huo Q."/>
            <person name="Li W."/>
            <person name="Guo W."/>
            <person name="Chen H."/>
            <person name="Chen S."/>
            <person name="Zhou L."/>
            <person name="Zhou L."/>
            <person name="Ni X."/>
            <person name="Tian J."/>
            <person name="Zhou Y."/>
            <person name="Sheng Y."/>
            <person name="Liu T."/>
            <person name="Pan Y."/>
            <person name="Xia L."/>
            <person name="Li J."/>
            <person name="Zhao F."/>
            <person name="Cao W."/>
        </authorList>
    </citation>
    <scope>NUCLEOTIDE SEQUENCE</scope>
    <source>
        <strain evidence="2">Rmic-2018</strain>
        <tissue evidence="2">Larvae</tissue>
    </source>
</reference>
<dbReference type="GO" id="GO:0005829">
    <property type="term" value="C:cytosol"/>
    <property type="evidence" value="ECO:0007669"/>
    <property type="project" value="TreeGrafter"/>
</dbReference>
<dbReference type="PANTHER" id="PTHR23254:SF16">
    <property type="entry name" value="CBP80_20-DEPENDENT TRANSLATION INITIATION FACTOR"/>
    <property type="match status" value="1"/>
</dbReference>
<accession>A0A9J6CXM2</accession>
<dbReference type="InterPro" id="IPR051367">
    <property type="entry name" value="mRNA_TranslReg/HistoneTransl"/>
</dbReference>
<evidence type="ECO:0000313" key="2">
    <source>
        <dbReference type="EMBL" id="KAH7952641.1"/>
    </source>
</evidence>
<keyword evidence="3" id="KW-1185">Reference proteome</keyword>
<evidence type="ECO:0000313" key="3">
    <source>
        <dbReference type="Proteomes" id="UP000821866"/>
    </source>
</evidence>
<dbReference type="InterPro" id="IPR016024">
    <property type="entry name" value="ARM-type_fold"/>
</dbReference>
<comment type="caution">
    <text evidence="2">The sequence shown here is derived from an EMBL/GenBank/DDBJ whole genome shotgun (WGS) entry which is preliminary data.</text>
</comment>
<feature type="compositionally biased region" description="Polar residues" evidence="1">
    <location>
        <begin position="74"/>
        <end position="83"/>
    </location>
</feature>
<sequence>MPPPTAGTAKAALPLVPTATTTAAASSCSGQGIPAPKEVPSTSSPRGPKVSPPEVKETPRSADMKASSHLGEVPSQNISSQMRARSASEEAMNSTVPLVQKDRHPDLLTPVEVDRLVRVVFWKAIHDDDSAEPAAKFCARVITAELDGVFIDRLLWTCRVWFKEHDVPLRRSTARVQWEPPPQQDAGNQLTALVGFMAVLLSSIPGKGTAASVGSCHSGHIFCIAALLCDSCKLVLRSPELDHHTKVECLRRALTTAGEAAERGAPARMAALVACLRDAFLSSDVPEDDRLTLLELIELRASGWKLSPEQQLSYASLNDAVGDECDDVQNLSPLPWRIAE</sequence>
<dbReference type="GO" id="GO:0006446">
    <property type="term" value="P:regulation of translational initiation"/>
    <property type="evidence" value="ECO:0007669"/>
    <property type="project" value="TreeGrafter"/>
</dbReference>